<dbReference type="FunFam" id="2.170.220.10:FF:000001">
    <property type="entry name" value="methionine--tRNA ligase, mitochondrial"/>
    <property type="match status" value="1"/>
</dbReference>
<name>A0ABD0KQU8_9CAEN</name>
<accession>A0ABD0KQU8</accession>
<evidence type="ECO:0000256" key="3">
    <source>
        <dbReference type="ARBA" id="ARBA00022741"/>
    </source>
</evidence>
<dbReference type="EC" id="6.1.1.10" evidence="1"/>
<evidence type="ECO:0000256" key="5">
    <source>
        <dbReference type="ARBA" id="ARBA00022917"/>
    </source>
</evidence>
<dbReference type="Gene3D" id="2.170.220.10">
    <property type="match status" value="1"/>
</dbReference>
<dbReference type="GO" id="GO:0006412">
    <property type="term" value="P:translation"/>
    <property type="evidence" value="ECO:0007669"/>
    <property type="project" value="UniProtKB-KW"/>
</dbReference>
<dbReference type="SUPFAM" id="SSF52374">
    <property type="entry name" value="Nucleotidylyl transferase"/>
    <property type="match status" value="1"/>
</dbReference>
<comment type="similarity">
    <text evidence="10">Belongs to the class-I aminoacyl-tRNA synthetase family.</text>
</comment>
<dbReference type="SUPFAM" id="SSF47323">
    <property type="entry name" value="Anticodon-binding domain of a subclass of class I aminoacyl-tRNA synthetases"/>
    <property type="match status" value="1"/>
</dbReference>
<dbReference type="GO" id="GO:0005524">
    <property type="term" value="F:ATP binding"/>
    <property type="evidence" value="ECO:0007669"/>
    <property type="project" value="UniProtKB-KW"/>
</dbReference>
<dbReference type="CDD" id="cd00814">
    <property type="entry name" value="MetRS_core"/>
    <property type="match status" value="1"/>
</dbReference>
<dbReference type="NCBIfam" id="TIGR00398">
    <property type="entry name" value="metG"/>
    <property type="match status" value="1"/>
</dbReference>
<dbReference type="AlphaFoldDB" id="A0ABD0KQU8"/>
<evidence type="ECO:0000256" key="1">
    <source>
        <dbReference type="ARBA" id="ARBA00012838"/>
    </source>
</evidence>
<evidence type="ECO:0000256" key="10">
    <source>
        <dbReference type="RuleBase" id="RU363039"/>
    </source>
</evidence>
<keyword evidence="6 10" id="KW-0030">Aminoacyl-tRNA synthetase</keyword>
<protein>
    <recommendedName>
        <fullName evidence="7">Methionine--tRNA ligase, mitochondrial</fullName>
        <ecNumber evidence="1">6.1.1.10</ecNumber>
    </recommendedName>
    <alternativeName>
        <fullName evidence="8">Mitochondrial methionyl-tRNA synthetase</fullName>
    </alternativeName>
</protein>
<comment type="catalytic activity">
    <reaction evidence="9">
        <text>tRNA(Met) + L-methionine + ATP = L-methionyl-tRNA(Met) + AMP + diphosphate</text>
        <dbReference type="Rhea" id="RHEA:13481"/>
        <dbReference type="Rhea" id="RHEA-COMP:9667"/>
        <dbReference type="Rhea" id="RHEA-COMP:9698"/>
        <dbReference type="ChEBI" id="CHEBI:30616"/>
        <dbReference type="ChEBI" id="CHEBI:33019"/>
        <dbReference type="ChEBI" id="CHEBI:57844"/>
        <dbReference type="ChEBI" id="CHEBI:78442"/>
        <dbReference type="ChEBI" id="CHEBI:78530"/>
        <dbReference type="ChEBI" id="CHEBI:456215"/>
        <dbReference type="EC" id="6.1.1.10"/>
    </reaction>
</comment>
<proteinExistence type="inferred from homology"/>
<evidence type="ECO:0000256" key="9">
    <source>
        <dbReference type="ARBA" id="ARBA00047364"/>
    </source>
</evidence>
<evidence type="ECO:0000259" key="11">
    <source>
        <dbReference type="Pfam" id="PF09334"/>
    </source>
</evidence>
<dbReference type="Gene3D" id="3.40.50.620">
    <property type="entry name" value="HUPs"/>
    <property type="match status" value="1"/>
</dbReference>
<evidence type="ECO:0000256" key="7">
    <source>
        <dbReference type="ARBA" id="ARBA00026124"/>
    </source>
</evidence>
<dbReference type="Gene3D" id="1.10.730.10">
    <property type="entry name" value="Isoleucyl-tRNA Synthetase, Domain 1"/>
    <property type="match status" value="1"/>
</dbReference>
<dbReference type="CDD" id="cd07957">
    <property type="entry name" value="Anticodon_Ia_Met"/>
    <property type="match status" value="1"/>
</dbReference>
<keyword evidence="4 10" id="KW-0067">ATP-binding</keyword>
<evidence type="ECO:0000256" key="2">
    <source>
        <dbReference type="ARBA" id="ARBA00022598"/>
    </source>
</evidence>
<dbReference type="Proteomes" id="UP001519460">
    <property type="component" value="Unassembled WGS sequence"/>
</dbReference>
<evidence type="ECO:0000313" key="13">
    <source>
        <dbReference type="Proteomes" id="UP001519460"/>
    </source>
</evidence>
<dbReference type="Pfam" id="PF09334">
    <property type="entry name" value="tRNA-synt_1g"/>
    <property type="match status" value="1"/>
</dbReference>
<keyword evidence="3 10" id="KW-0547">Nucleotide-binding</keyword>
<evidence type="ECO:0000256" key="8">
    <source>
        <dbReference type="ARBA" id="ARBA00030331"/>
    </source>
</evidence>
<dbReference type="GO" id="GO:0004825">
    <property type="term" value="F:methionine-tRNA ligase activity"/>
    <property type="evidence" value="ECO:0007669"/>
    <property type="project" value="UniProtKB-EC"/>
</dbReference>
<dbReference type="PRINTS" id="PR01041">
    <property type="entry name" value="TRNASYNTHMET"/>
</dbReference>
<dbReference type="EMBL" id="JACVVK020000139">
    <property type="protein sequence ID" value="KAK7489324.1"/>
    <property type="molecule type" value="Genomic_DNA"/>
</dbReference>
<evidence type="ECO:0000256" key="6">
    <source>
        <dbReference type="ARBA" id="ARBA00023146"/>
    </source>
</evidence>
<dbReference type="PANTHER" id="PTHR43326:SF1">
    <property type="entry name" value="METHIONINE--TRNA LIGASE, MITOCHONDRIAL"/>
    <property type="match status" value="1"/>
</dbReference>
<sequence>MQLCFQKAYLTLKRHLHRSACCCQCMTSGTTPGRSDAPYFITTPIFYVNAAPHIGHLYSALVADASSRWQRLKGRQTLFTVGTDEHGLKIQQAAESHGKSPQQYSDEVSAKFQELFDKSGIAYDDFIRTTEPRHYRAVEKFWETLSKRGYIYRGQYEGWYCVSDEAFLTEEEVQDAVTSDGNNVKVSVASGQPVTWMTEENYMFRLSAFRQQLLSWLDSGAVRPVQFEALVRDWVDDLRDLSVSRQRERLSWGIPVPGDNAQTVYVWLDALVNYLTVAGYPDKFQPSSWPPTCQVIGKDILRFHAVYWPAFLFAADLPPPPSLLCHSHWLVEGHKMSKSRGNVVDPFDRLNKYSSDGLRYFLLKEGAYSSDGNYSDARAVERINGDLVNTMGNLLSRTTAPSVNKQQEFPPLDSGKDLQRFLSEDDVRMYTSLMELPGQVGESYESLSFPRAIETVMTHIRWANALVQTHQPWTLVKSCNPASQQHLKVVLHVAMETLRVCSILLQPVTPQVAARVLTRLGVPLDCSQVSHVHSDVCETPRSLGDKVTLMSRIQNKNGDTLFKKSAAFKV</sequence>
<gene>
    <name evidence="12" type="ORF">BaRGS_00019432</name>
</gene>
<keyword evidence="13" id="KW-1185">Reference proteome</keyword>
<dbReference type="InterPro" id="IPR014729">
    <property type="entry name" value="Rossmann-like_a/b/a_fold"/>
</dbReference>
<dbReference type="PANTHER" id="PTHR43326">
    <property type="entry name" value="METHIONYL-TRNA SYNTHETASE"/>
    <property type="match status" value="1"/>
</dbReference>
<dbReference type="InterPro" id="IPR041872">
    <property type="entry name" value="Anticodon_Met"/>
</dbReference>
<comment type="caution">
    <text evidence="12">The sequence shown here is derived from an EMBL/GenBank/DDBJ whole genome shotgun (WGS) entry which is preliminary data.</text>
</comment>
<dbReference type="InterPro" id="IPR009080">
    <property type="entry name" value="tRNAsynth_Ia_anticodon-bd"/>
</dbReference>
<dbReference type="GO" id="GO:0005739">
    <property type="term" value="C:mitochondrion"/>
    <property type="evidence" value="ECO:0007669"/>
    <property type="project" value="UniProtKB-ARBA"/>
</dbReference>
<keyword evidence="5 10" id="KW-0648">Protein biosynthesis</keyword>
<evidence type="ECO:0000313" key="12">
    <source>
        <dbReference type="EMBL" id="KAK7489324.1"/>
    </source>
</evidence>
<organism evidence="12 13">
    <name type="scientific">Batillaria attramentaria</name>
    <dbReference type="NCBI Taxonomy" id="370345"/>
    <lineage>
        <taxon>Eukaryota</taxon>
        <taxon>Metazoa</taxon>
        <taxon>Spiralia</taxon>
        <taxon>Lophotrochozoa</taxon>
        <taxon>Mollusca</taxon>
        <taxon>Gastropoda</taxon>
        <taxon>Caenogastropoda</taxon>
        <taxon>Sorbeoconcha</taxon>
        <taxon>Cerithioidea</taxon>
        <taxon>Batillariidae</taxon>
        <taxon>Batillaria</taxon>
    </lineage>
</organism>
<dbReference type="InterPro" id="IPR023457">
    <property type="entry name" value="Met-tRNA_synth_2"/>
</dbReference>
<evidence type="ECO:0000256" key="4">
    <source>
        <dbReference type="ARBA" id="ARBA00022840"/>
    </source>
</evidence>
<feature type="domain" description="Methionyl/Leucyl tRNA synthetase" evidence="11">
    <location>
        <begin position="39"/>
        <end position="398"/>
    </location>
</feature>
<keyword evidence="2 10" id="KW-0436">Ligase</keyword>
<dbReference type="InterPro" id="IPR015413">
    <property type="entry name" value="Methionyl/Leucyl_tRNA_Synth"/>
</dbReference>
<dbReference type="InterPro" id="IPR014758">
    <property type="entry name" value="Met-tRNA_synth"/>
</dbReference>
<reference evidence="12 13" key="1">
    <citation type="journal article" date="2023" name="Sci. Data">
        <title>Genome assembly of the Korean intertidal mud-creeper Batillaria attramentaria.</title>
        <authorList>
            <person name="Patra A.K."/>
            <person name="Ho P.T."/>
            <person name="Jun S."/>
            <person name="Lee S.J."/>
            <person name="Kim Y."/>
            <person name="Won Y.J."/>
        </authorList>
    </citation>
    <scope>NUCLEOTIDE SEQUENCE [LARGE SCALE GENOMIC DNA]</scope>
    <source>
        <strain evidence="12">Wonlab-2016</strain>
    </source>
</reference>
<dbReference type="InterPro" id="IPR033911">
    <property type="entry name" value="MetRS_core"/>
</dbReference>